<organism evidence="1">
    <name type="scientific">bioreactor metagenome</name>
    <dbReference type="NCBI Taxonomy" id="1076179"/>
    <lineage>
        <taxon>unclassified sequences</taxon>
        <taxon>metagenomes</taxon>
        <taxon>ecological metagenomes</taxon>
    </lineage>
</organism>
<dbReference type="InterPro" id="IPR051200">
    <property type="entry name" value="Host-pathogen_enzymatic-act"/>
</dbReference>
<reference evidence="1" key="1">
    <citation type="submission" date="2019-08" db="EMBL/GenBank/DDBJ databases">
        <authorList>
            <person name="Kucharzyk K."/>
            <person name="Murdoch R.W."/>
            <person name="Higgins S."/>
            <person name="Loffler F."/>
        </authorList>
    </citation>
    <scope>NUCLEOTIDE SEQUENCE</scope>
</reference>
<accession>A0A644V9A6</accession>
<proteinExistence type="predicted"/>
<name>A0A644V9A6_9ZZZZ</name>
<evidence type="ECO:0000313" key="1">
    <source>
        <dbReference type="EMBL" id="MPL87363.1"/>
    </source>
</evidence>
<gene>
    <name evidence="1" type="ORF">SDC9_33363</name>
</gene>
<dbReference type="PANTHER" id="PTHR47197:SF3">
    <property type="entry name" value="DIHYDRO-HEME D1 DEHYDROGENASE"/>
    <property type="match status" value="1"/>
</dbReference>
<dbReference type="EMBL" id="VSSQ01000237">
    <property type="protein sequence ID" value="MPL87363.1"/>
    <property type="molecule type" value="Genomic_DNA"/>
</dbReference>
<dbReference type="InterPro" id="IPR011048">
    <property type="entry name" value="Haem_d1_sf"/>
</dbReference>
<dbReference type="SUPFAM" id="SSF51004">
    <property type="entry name" value="C-terminal (heme d1) domain of cytochrome cd1-nitrite reductase"/>
    <property type="match status" value="1"/>
</dbReference>
<dbReference type="InterPro" id="IPR015943">
    <property type="entry name" value="WD40/YVTN_repeat-like_dom_sf"/>
</dbReference>
<dbReference type="InterPro" id="IPR031815">
    <property type="entry name" value="DUF5074"/>
</dbReference>
<dbReference type="AlphaFoldDB" id="A0A644V9A6"/>
<dbReference type="Pfam" id="PF16819">
    <property type="entry name" value="DUF5074"/>
    <property type="match status" value="1"/>
</dbReference>
<sequence>MIDYNDIKMKPTKSIFFGEFSGVFFLFLLFSSCREEVEIFKPEVIQTSIPEYTDIQGFYLLNEGNMGSNKSTLDYYNYETGEYIRNIFGAANPAVPKEMGDVGNDIRIYGSKLYAVINCSNKIDVMDKYSAKKVGQIDIPNCRYIRFYKGYAYVTSYAGPVELNPDYKQTGYVAKVDTATFEVVDRCLVGFQPDELEIVNKKIYVANSGGYMFPNYENTVSVIDVESFTEIKRIKVAINLHRLRADKYGNLWVSSRGDYYYTPSRLYWINTNTDTLTDSLDIAVSNFHLDGDSLYIYSTEWSYVNMGNVITYGIVDVDKKEIVTRNFITDGTASRIKIPYGIMVNPITKDIYVTDAKNYVSPGTLYCFDKYGKQKWNVRTGDIPAHFVLLGKNKNEN</sequence>
<dbReference type="Gene3D" id="2.130.10.10">
    <property type="entry name" value="YVTN repeat-like/Quinoprotein amine dehydrogenase"/>
    <property type="match status" value="1"/>
</dbReference>
<dbReference type="PANTHER" id="PTHR47197">
    <property type="entry name" value="PROTEIN NIRF"/>
    <property type="match status" value="1"/>
</dbReference>
<comment type="caution">
    <text evidence="1">The sequence shown here is derived from an EMBL/GenBank/DDBJ whole genome shotgun (WGS) entry which is preliminary data.</text>
</comment>
<evidence type="ECO:0008006" key="2">
    <source>
        <dbReference type="Google" id="ProtNLM"/>
    </source>
</evidence>
<protein>
    <recommendedName>
        <fullName evidence="2">YncE family protein</fullName>
    </recommendedName>
</protein>